<organism evidence="3 4">
    <name type="scientific">Paenibacillus validus</name>
    <dbReference type="NCBI Taxonomy" id="44253"/>
    <lineage>
        <taxon>Bacteria</taxon>
        <taxon>Bacillati</taxon>
        <taxon>Bacillota</taxon>
        <taxon>Bacilli</taxon>
        <taxon>Bacillales</taxon>
        <taxon>Paenibacillaceae</taxon>
        <taxon>Paenibacillus</taxon>
    </lineage>
</organism>
<name>A0A7X2Z9Y4_9BACL</name>
<dbReference type="EMBL" id="WNZX01000007">
    <property type="protein sequence ID" value="MUG71068.1"/>
    <property type="molecule type" value="Genomic_DNA"/>
</dbReference>
<evidence type="ECO:0000256" key="1">
    <source>
        <dbReference type="SAM" id="Phobius"/>
    </source>
</evidence>
<comment type="caution">
    <text evidence="3">The sequence shown here is derived from an EMBL/GenBank/DDBJ whole genome shotgun (WGS) entry which is preliminary data.</text>
</comment>
<dbReference type="GO" id="GO:0080120">
    <property type="term" value="P:CAAX-box protein maturation"/>
    <property type="evidence" value="ECO:0007669"/>
    <property type="project" value="UniProtKB-ARBA"/>
</dbReference>
<proteinExistence type="predicted"/>
<keyword evidence="3" id="KW-0378">Hydrolase</keyword>
<keyword evidence="3" id="KW-0482">Metalloprotease</keyword>
<sequence>MPNKGSRPPLWLAVIGLLLYFGLSYLAPLFQDHNDLDGEAQAAPAISKAEAADLAIAFADHKFGLSPGRTADTLFQSNTVRSGYIQKEGLEEEYRNRFEKRYPIDYYEVEIRDGQATYYIGVNFNNRQVISYSASKAPTAKTEARPAAETDASSIAVSAVRDMGFDPAAFTLAGSAADKRPPGEFVFVSKTERIGEAPLELHVQTANGQAVSFRPAFPPPESFTLWQQMQDERSALMTRISLFASLLMALAALILVVRQRKQIDFARGALLSIVFLAIYVSNNYNLMPAFRTMHGSGPSEPDAVLYLWISNIYVALMALSSYFALVAGSRLTLDRGERPWAVWRDADFAGQVKQAMSSGYVIALFILGIQQALFFAATELFDVWAVNDPTDSVYNMLHPEWFPLLAWSAAISEEAVYRVLGVSLMLKLTRRPFVAVLVPSVIWAMSHTQYPVYPVYTRLVEVSVIGIVFGYAYLRYGFLTALFAHAAMDSILMGFSLMYSGDDRQAAVGLAYFFAPAVVGWLLHRLHGRFKPRSPSNPPLRHP</sequence>
<feature type="transmembrane region" description="Helical" evidence="1">
    <location>
        <begin position="432"/>
        <end position="450"/>
    </location>
</feature>
<dbReference type="GO" id="GO:0008237">
    <property type="term" value="F:metallopeptidase activity"/>
    <property type="evidence" value="ECO:0007669"/>
    <property type="project" value="UniProtKB-KW"/>
</dbReference>
<dbReference type="AlphaFoldDB" id="A0A7X2Z9Y4"/>
<keyword evidence="3" id="KW-0645">Protease</keyword>
<feature type="transmembrane region" description="Helical" evidence="1">
    <location>
        <begin position="236"/>
        <end position="257"/>
    </location>
</feature>
<reference evidence="3 4" key="1">
    <citation type="submission" date="2019-11" db="EMBL/GenBank/DDBJ databases">
        <title>Draft genome sequences of five Paenibacillus species of dairy origin.</title>
        <authorList>
            <person name="Olajide A.M."/>
            <person name="Chen S."/>
            <person name="Lapointe G."/>
        </authorList>
    </citation>
    <scope>NUCLEOTIDE SEQUENCE [LARGE SCALE GENOMIC DNA]</scope>
    <source>
        <strain evidence="3 4">2CS3</strain>
    </source>
</reference>
<feature type="transmembrane region" description="Helical" evidence="1">
    <location>
        <begin position="360"/>
        <end position="381"/>
    </location>
</feature>
<accession>A0A7X2Z9Y4</accession>
<feature type="domain" description="CAAX prenyl protease 2/Lysostaphin resistance protein A-like" evidence="2">
    <location>
        <begin position="402"/>
        <end position="490"/>
    </location>
</feature>
<dbReference type="InterPro" id="IPR003675">
    <property type="entry name" value="Rce1/LyrA-like_dom"/>
</dbReference>
<evidence type="ECO:0000259" key="2">
    <source>
        <dbReference type="Pfam" id="PF02517"/>
    </source>
</evidence>
<keyword evidence="1" id="KW-0472">Membrane</keyword>
<keyword evidence="1" id="KW-0812">Transmembrane</keyword>
<evidence type="ECO:0000313" key="3">
    <source>
        <dbReference type="EMBL" id="MUG71068.1"/>
    </source>
</evidence>
<dbReference type="Pfam" id="PF02517">
    <property type="entry name" value="Rce1-like"/>
    <property type="match status" value="1"/>
</dbReference>
<gene>
    <name evidence="3" type="ORF">GNP93_10280</name>
</gene>
<protein>
    <submittedName>
        <fullName evidence="3">CPBP family intramembrane metalloprotease</fullName>
    </submittedName>
</protein>
<keyword evidence="4" id="KW-1185">Reference proteome</keyword>
<feature type="transmembrane region" description="Helical" evidence="1">
    <location>
        <begin position="505"/>
        <end position="523"/>
    </location>
</feature>
<feature type="transmembrane region" description="Helical" evidence="1">
    <location>
        <begin position="456"/>
        <end position="474"/>
    </location>
</feature>
<feature type="transmembrane region" description="Helical" evidence="1">
    <location>
        <begin position="269"/>
        <end position="286"/>
    </location>
</feature>
<dbReference type="Proteomes" id="UP000450917">
    <property type="component" value="Unassembled WGS sequence"/>
</dbReference>
<keyword evidence="1" id="KW-1133">Transmembrane helix</keyword>
<dbReference type="GO" id="GO:0004175">
    <property type="term" value="F:endopeptidase activity"/>
    <property type="evidence" value="ECO:0007669"/>
    <property type="project" value="UniProtKB-ARBA"/>
</dbReference>
<evidence type="ECO:0000313" key="4">
    <source>
        <dbReference type="Proteomes" id="UP000450917"/>
    </source>
</evidence>
<dbReference type="RefSeq" id="WP_155614607.1">
    <property type="nucleotide sequence ID" value="NZ_WNZX01000007.1"/>
</dbReference>
<feature type="transmembrane region" description="Helical" evidence="1">
    <location>
        <begin position="306"/>
        <end position="328"/>
    </location>
</feature>
<dbReference type="GO" id="GO:0006508">
    <property type="term" value="P:proteolysis"/>
    <property type="evidence" value="ECO:0007669"/>
    <property type="project" value="UniProtKB-KW"/>
</dbReference>